<comment type="caution">
    <text evidence="13">The sequence shown here is derived from an EMBL/GenBank/DDBJ whole genome shotgun (WGS) entry which is preliminary data.</text>
</comment>
<comment type="cofactor">
    <cofactor evidence="1 11">
        <name>Zn(2+)</name>
        <dbReference type="ChEBI" id="CHEBI:29105"/>
    </cofactor>
</comment>
<dbReference type="EC" id="3.4.24.-" evidence="11"/>
<evidence type="ECO:0000313" key="13">
    <source>
        <dbReference type="EMBL" id="OGL70144.1"/>
    </source>
</evidence>
<evidence type="ECO:0000256" key="11">
    <source>
        <dbReference type="RuleBase" id="RU362031"/>
    </source>
</evidence>
<feature type="transmembrane region" description="Helical" evidence="11">
    <location>
        <begin position="283"/>
        <end position="306"/>
    </location>
</feature>
<keyword evidence="10 11" id="KW-0472">Membrane</keyword>
<dbReference type="SUPFAM" id="SSF50156">
    <property type="entry name" value="PDZ domain-like"/>
    <property type="match status" value="1"/>
</dbReference>
<dbReference type="STRING" id="1802389.A3C17_02550"/>
<evidence type="ECO:0000256" key="3">
    <source>
        <dbReference type="ARBA" id="ARBA00007931"/>
    </source>
</evidence>
<evidence type="ECO:0000256" key="7">
    <source>
        <dbReference type="ARBA" id="ARBA00022833"/>
    </source>
</evidence>
<evidence type="ECO:0000256" key="9">
    <source>
        <dbReference type="ARBA" id="ARBA00023049"/>
    </source>
</evidence>
<keyword evidence="7 11" id="KW-0862">Zinc</keyword>
<dbReference type="SMART" id="SM00228">
    <property type="entry name" value="PDZ"/>
    <property type="match status" value="1"/>
</dbReference>
<accession>A0A1F7TX79</accession>
<evidence type="ECO:0000256" key="10">
    <source>
        <dbReference type="ARBA" id="ARBA00023136"/>
    </source>
</evidence>
<dbReference type="EMBL" id="MGDX01000035">
    <property type="protein sequence ID" value="OGL70144.1"/>
    <property type="molecule type" value="Genomic_DNA"/>
</dbReference>
<dbReference type="GO" id="GO:0004222">
    <property type="term" value="F:metalloendopeptidase activity"/>
    <property type="evidence" value="ECO:0007669"/>
    <property type="project" value="InterPro"/>
</dbReference>
<dbReference type="InterPro" id="IPR008915">
    <property type="entry name" value="Peptidase_M50"/>
</dbReference>
<evidence type="ECO:0000256" key="5">
    <source>
        <dbReference type="ARBA" id="ARBA00022692"/>
    </source>
</evidence>
<feature type="transmembrane region" description="Helical" evidence="11">
    <location>
        <begin position="52"/>
        <end position="68"/>
    </location>
</feature>
<keyword evidence="6 11" id="KW-0378">Hydrolase</keyword>
<dbReference type="PANTHER" id="PTHR42837">
    <property type="entry name" value="REGULATOR OF SIGMA-E PROTEASE RSEP"/>
    <property type="match status" value="1"/>
</dbReference>
<feature type="transmembrane region" description="Helical" evidence="11">
    <location>
        <begin position="89"/>
        <end position="113"/>
    </location>
</feature>
<dbReference type="Gene3D" id="2.30.42.10">
    <property type="match status" value="1"/>
</dbReference>
<feature type="domain" description="PDZ" evidence="12">
    <location>
        <begin position="112"/>
        <end position="191"/>
    </location>
</feature>
<evidence type="ECO:0000259" key="12">
    <source>
        <dbReference type="PROSITE" id="PS50106"/>
    </source>
</evidence>
<dbReference type="PROSITE" id="PS50106">
    <property type="entry name" value="PDZ"/>
    <property type="match status" value="1"/>
</dbReference>
<name>A0A1F7TX79_9BACT</name>
<evidence type="ECO:0000313" key="14">
    <source>
        <dbReference type="Proteomes" id="UP000177097"/>
    </source>
</evidence>
<dbReference type="AlphaFoldDB" id="A0A1F7TX79"/>
<comment type="similarity">
    <text evidence="3 11">Belongs to the peptidase M50B family.</text>
</comment>
<dbReference type="CDD" id="cd06163">
    <property type="entry name" value="S2P-M50_PDZ_RseP-like"/>
    <property type="match status" value="1"/>
</dbReference>
<dbReference type="GO" id="GO:0006508">
    <property type="term" value="P:proteolysis"/>
    <property type="evidence" value="ECO:0007669"/>
    <property type="project" value="UniProtKB-KW"/>
</dbReference>
<dbReference type="Pfam" id="PF02163">
    <property type="entry name" value="Peptidase_M50"/>
    <property type="match status" value="1"/>
</dbReference>
<dbReference type="PANTHER" id="PTHR42837:SF2">
    <property type="entry name" value="MEMBRANE METALLOPROTEASE ARASP2, CHLOROPLASTIC-RELATED"/>
    <property type="match status" value="1"/>
</dbReference>
<dbReference type="NCBIfam" id="TIGR00054">
    <property type="entry name" value="RIP metalloprotease RseP"/>
    <property type="match status" value="1"/>
</dbReference>
<reference evidence="13 14" key="1">
    <citation type="journal article" date="2016" name="Nat. Commun.">
        <title>Thousands of microbial genomes shed light on interconnected biogeochemical processes in an aquifer system.</title>
        <authorList>
            <person name="Anantharaman K."/>
            <person name="Brown C.T."/>
            <person name="Hug L.A."/>
            <person name="Sharon I."/>
            <person name="Castelle C.J."/>
            <person name="Probst A.J."/>
            <person name="Thomas B.C."/>
            <person name="Singh A."/>
            <person name="Wilkins M.J."/>
            <person name="Karaoz U."/>
            <person name="Brodie E.L."/>
            <person name="Williams K.H."/>
            <person name="Hubbard S.S."/>
            <person name="Banfield J.F."/>
        </authorList>
    </citation>
    <scope>NUCLEOTIDE SEQUENCE [LARGE SCALE GENOMIC DNA]</scope>
</reference>
<evidence type="ECO:0000256" key="1">
    <source>
        <dbReference type="ARBA" id="ARBA00001947"/>
    </source>
</evidence>
<dbReference type="GO" id="GO:0046872">
    <property type="term" value="F:metal ion binding"/>
    <property type="evidence" value="ECO:0007669"/>
    <property type="project" value="UniProtKB-KW"/>
</dbReference>
<evidence type="ECO:0000256" key="4">
    <source>
        <dbReference type="ARBA" id="ARBA00022670"/>
    </source>
</evidence>
<comment type="subcellular location">
    <subcellularLocation>
        <location evidence="2">Membrane</location>
        <topology evidence="2">Multi-pass membrane protein</topology>
    </subcellularLocation>
</comment>
<dbReference type="InterPro" id="IPR001478">
    <property type="entry name" value="PDZ"/>
</dbReference>
<dbReference type="Proteomes" id="UP000177097">
    <property type="component" value="Unassembled WGS sequence"/>
</dbReference>
<dbReference type="InterPro" id="IPR004387">
    <property type="entry name" value="Pept_M50_Zn"/>
</dbReference>
<proteinExistence type="inferred from homology"/>
<dbReference type="Pfam" id="PF17820">
    <property type="entry name" value="PDZ_6"/>
    <property type="match status" value="1"/>
</dbReference>
<keyword evidence="9 11" id="KW-0482">Metalloprotease</keyword>
<gene>
    <name evidence="13" type="ORF">A3C17_02550</name>
</gene>
<feature type="transmembrane region" description="Helical" evidence="11">
    <location>
        <begin position="327"/>
        <end position="349"/>
    </location>
</feature>
<evidence type="ECO:0000256" key="2">
    <source>
        <dbReference type="ARBA" id="ARBA00004141"/>
    </source>
</evidence>
<sequence>MAVLIFIIILSLLVFVHEFGHFSVAKWAGMKVEEFGFGFPPRLFGITRGETTYSVNLIPLGGFVKIFGESGEHRNEPRSFASRSKRKRFLVLAAGVAMNMLLAWVLFVGGFLVGLPTSIDGELPGNATIVNSSVQMTYVLPDSAADEAGVELGDRVLAINRTSVLNATRARELIGMVAAGESLELTIERDGTSRTLTMAPREIEGGQIAIGTQITTVGIVRYGPLDAIVQGTGATLGLTLATINGFGTLIGRLATGQGVSADIAGPVGIAAMAGDIADLGWPYLIHFTALLSINLAILNIIPFPALDGGRILFLIIEAARRKPVTAAVERGVHGFGFVLLILLVVLITYRDIVGLVSA</sequence>
<dbReference type="GO" id="GO:0016020">
    <property type="term" value="C:membrane"/>
    <property type="evidence" value="ECO:0007669"/>
    <property type="project" value="UniProtKB-SubCell"/>
</dbReference>
<organism evidence="13 14">
    <name type="scientific">Candidatus Uhrbacteria bacterium RIFCSPHIGHO2_02_FULL_53_13</name>
    <dbReference type="NCBI Taxonomy" id="1802389"/>
    <lineage>
        <taxon>Bacteria</taxon>
        <taxon>Candidatus Uhriibacteriota</taxon>
    </lineage>
</organism>
<keyword evidence="8 11" id="KW-1133">Transmembrane helix</keyword>
<dbReference type="InterPro" id="IPR036034">
    <property type="entry name" value="PDZ_sf"/>
</dbReference>
<keyword evidence="11" id="KW-0479">Metal-binding</keyword>
<protein>
    <recommendedName>
        <fullName evidence="11">Zinc metalloprotease</fullName>
        <ecNumber evidence="11">3.4.24.-</ecNumber>
    </recommendedName>
</protein>
<evidence type="ECO:0000256" key="6">
    <source>
        <dbReference type="ARBA" id="ARBA00022801"/>
    </source>
</evidence>
<keyword evidence="4 13" id="KW-0645">Protease</keyword>
<keyword evidence="5 11" id="KW-0812">Transmembrane</keyword>
<dbReference type="InterPro" id="IPR041489">
    <property type="entry name" value="PDZ_6"/>
</dbReference>
<evidence type="ECO:0000256" key="8">
    <source>
        <dbReference type="ARBA" id="ARBA00022989"/>
    </source>
</evidence>